<name>A0A511JKE9_9CELL</name>
<gene>
    <name evidence="2" type="ORF">CTE05_16700</name>
</gene>
<dbReference type="InterPro" id="IPR036390">
    <property type="entry name" value="WH_DNA-bd_sf"/>
</dbReference>
<dbReference type="Proteomes" id="UP000321049">
    <property type="component" value="Unassembled WGS sequence"/>
</dbReference>
<dbReference type="Pfam" id="PF12802">
    <property type="entry name" value="MarR_2"/>
    <property type="match status" value="1"/>
</dbReference>
<dbReference type="OrthoDB" id="3526885at2"/>
<proteinExistence type="predicted"/>
<feature type="domain" description="HTH marR-type" evidence="1">
    <location>
        <begin position="24"/>
        <end position="70"/>
    </location>
</feature>
<dbReference type="AlphaFoldDB" id="A0A511JKE9"/>
<evidence type="ECO:0000313" key="2">
    <source>
        <dbReference type="EMBL" id="GEL98123.1"/>
    </source>
</evidence>
<dbReference type="InterPro" id="IPR036388">
    <property type="entry name" value="WH-like_DNA-bd_sf"/>
</dbReference>
<evidence type="ECO:0000259" key="1">
    <source>
        <dbReference type="Pfam" id="PF12802"/>
    </source>
</evidence>
<organism evidence="2 3">
    <name type="scientific">Cellulomonas terrae</name>
    <dbReference type="NCBI Taxonomy" id="311234"/>
    <lineage>
        <taxon>Bacteria</taxon>
        <taxon>Bacillati</taxon>
        <taxon>Actinomycetota</taxon>
        <taxon>Actinomycetes</taxon>
        <taxon>Micrococcales</taxon>
        <taxon>Cellulomonadaceae</taxon>
        <taxon>Cellulomonas</taxon>
    </lineage>
</organism>
<dbReference type="GO" id="GO:0003700">
    <property type="term" value="F:DNA-binding transcription factor activity"/>
    <property type="evidence" value="ECO:0007669"/>
    <property type="project" value="InterPro"/>
</dbReference>
<sequence length="204" mass="21503">MASHIVREMRTTAPALIPIFRSTLQARLLLEVLNQDSGVTAAALARLLNAPAATVSREVRRLVNSGLLRATKIGRAAVLQPVEGNPATAPLRQLLMVTFGPSLLLGHALATVRGVDEVYIHGSWAARYLGVPGRSPGDVDVVVVGNPGRGEVDAALEGLETRVGREINISYISPARWAAGDDPAAVSLRAGPLVRLALDDTASR</sequence>
<comment type="caution">
    <text evidence="2">The sequence shown here is derived from an EMBL/GenBank/DDBJ whole genome shotgun (WGS) entry which is preliminary data.</text>
</comment>
<keyword evidence="3" id="KW-1185">Reference proteome</keyword>
<accession>A0A511JKE9</accession>
<reference evidence="2 3" key="1">
    <citation type="submission" date="2019-07" db="EMBL/GenBank/DDBJ databases">
        <title>Whole genome shotgun sequence of Cellulomonas terrae NBRC 100819.</title>
        <authorList>
            <person name="Hosoyama A."/>
            <person name="Uohara A."/>
            <person name="Ohji S."/>
            <person name="Ichikawa N."/>
        </authorList>
    </citation>
    <scope>NUCLEOTIDE SEQUENCE [LARGE SCALE GENOMIC DNA]</scope>
    <source>
        <strain evidence="2 3">NBRC 100819</strain>
    </source>
</reference>
<dbReference type="EMBL" id="BJWH01000007">
    <property type="protein sequence ID" value="GEL98123.1"/>
    <property type="molecule type" value="Genomic_DNA"/>
</dbReference>
<evidence type="ECO:0000313" key="3">
    <source>
        <dbReference type="Proteomes" id="UP000321049"/>
    </source>
</evidence>
<dbReference type="Gene3D" id="1.10.10.10">
    <property type="entry name" value="Winged helix-like DNA-binding domain superfamily/Winged helix DNA-binding domain"/>
    <property type="match status" value="1"/>
</dbReference>
<protein>
    <submittedName>
        <fullName evidence="2">ArsR family transcriptional regulator</fullName>
    </submittedName>
</protein>
<dbReference type="InterPro" id="IPR000835">
    <property type="entry name" value="HTH_MarR-typ"/>
</dbReference>
<dbReference type="SUPFAM" id="SSF46785">
    <property type="entry name" value="Winged helix' DNA-binding domain"/>
    <property type="match status" value="1"/>
</dbReference>